<keyword evidence="1" id="KW-0805">Transcription regulation</keyword>
<evidence type="ECO:0000313" key="6">
    <source>
        <dbReference type="EMBL" id="KUN59492.1"/>
    </source>
</evidence>
<evidence type="ECO:0000256" key="2">
    <source>
        <dbReference type="ARBA" id="ARBA00023125"/>
    </source>
</evidence>
<dbReference type="Gene3D" id="1.10.10.60">
    <property type="entry name" value="Homeodomain-like"/>
    <property type="match status" value="1"/>
</dbReference>
<protein>
    <recommendedName>
        <fullName evidence="5">HTH tetR-type domain-containing protein</fullName>
    </recommendedName>
</protein>
<keyword evidence="2 4" id="KW-0238">DNA-binding</keyword>
<dbReference type="Gene3D" id="1.10.357.10">
    <property type="entry name" value="Tetracycline Repressor, domain 2"/>
    <property type="match status" value="1"/>
</dbReference>
<dbReference type="AlphaFoldDB" id="A0A101RPN6"/>
<dbReference type="SUPFAM" id="SSF48498">
    <property type="entry name" value="Tetracyclin repressor-like, C-terminal domain"/>
    <property type="match status" value="1"/>
</dbReference>
<sequence length="203" mass="22744">MGGAVPDKRTRRRGEVLDRALLAAAWEELLEKGYEELSLESVAERAGTSRPVLARRWSDRRELVLAAIRHWLEQNRSTVPSTGTLRGDLLEYLEKKSGIRGEMATVFQTRLATFAKESGTSPQTLIRLMAGNLDEIWERAVERGEVEPEALTPRIRSLPFDLFSVEITRLMGPVPSATLEEIVDTIVLPLATARRTGLGRKRP</sequence>
<comment type="caution">
    <text evidence="6">The sequence shown here is derived from an EMBL/GenBank/DDBJ whole genome shotgun (WGS) entry which is preliminary data.</text>
</comment>
<dbReference type="InterPro" id="IPR011075">
    <property type="entry name" value="TetR_C"/>
</dbReference>
<keyword evidence="3" id="KW-0804">Transcription</keyword>
<name>A0A101RPN6_9ACTN</name>
<evidence type="ECO:0000259" key="5">
    <source>
        <dbReference type="PROSITE" id="PS50977"/>
    </source>
</evidence>
<dbReference type="InterPro" id="IPR050109">
    <property type="entry name" value="HTH-type_TetR-like_transc_reg"/>
</dbReference>
<evidence type="ECO:0000256" key="3">
    <source>
        <dbReference type="ARBA" id="ARBA00023163"/>
    </source>
</evidence>
<dbReference type="Pfam" id="PF16859">
    <property type="entry name" value="TetR_C_11"/>
    <property type="match status" value="1"/>
</dbReference>
<evidence type="ECO:0000256" key="4">
    <source>
        <dbReference type="PROSITE-ProRule" id="PRU00335"/>
    </source>
</evidence>
<dbReference type="PANTHER" id="PTHR30055:SF148">
    <property type="entry name" value="TETR-FAMILY TRANSCRIPTIONAL REGULATOR"/>
    <property type="match status" value="1"/>
</dbReference>
<dbReference type="EMBL" id="LMWV01000036">
    <property type="protein sequence ID" value="KUN59492.1"/>
    <property type="molecule type" value="Genomic_DNA"/>
</dbReference>
<reference evidence="6 7" key="1">
    <citation type="submission" date="2015-10" db="EMBL/GenBank/DDBJ databases">
        <title>Draft genome sequence of Streptomyces griseorubiginosus DSM 40469, type strain for the species Streptomyces griseorubiginosus.</title>
        <authorList>
            <person name="Ruckert C."/>
            <person name="Winkler A."/>
            <person name="Kalinowski J."/>
            <person name="Kampfer P."/>
            <person name="Glaeser S."/>
        </authorList>
    </citation>
    <scope>NUCLEOTIDE SEQUENCE [LARGE SCALE GENOMIC DNA]</scope>
    <source>
        <strain evidence="6 7">DSM 40469</strain>
    </source>
</reference>
<gene>
    <name evidence="6" type="ORF">AQJ54_39260</name>
</gene>
<dbReference type="InterPro" id="IPR036271">
    <property type="entry name" value="Tet_transcr_reg_TetR-rel_C_sf"/>
</dbReference>
<feature type="DNA-binding region" description="H-T-H motif" evidence="4">
    <location>
        <begin position="38"/>
        <end position="57"/>
    </location>
</feature>
<dbReference type="PANTHER" id="PTHR30055">
    <property type="entry name" value="HTH-TYPE TRANSCRIPTIONAL REGULATOR RUTR"/>
    <property type="match status" value="1"/>
</dbReference>
<proteinExistence type="predicted"/>
<dbReference type="GO" id="GO:0003700">
    <property type="term" value="F:DNA-binding transcription factor activity"/>
    <property type="evidence" value="ECO:0007669"/>
    <property type="project" value="TreeGrafter"/>
</dbReference>
<dbReference type="PROSITE" id="PS50977">
    <property type="entry name" value="HTH_TETR_2"/>
    <property type="match status" value="1"/>
</dbReference>
<dbReference type="Proteomes" id="UP000054375">
    <property type="component" value="Unassembled WGS sequence"/>
</dbReference>
<evidence type="ECO:0000313" key="7">
    <source>
        <dbReference type="Proteomes" id="UP000054375"/>
    </source>
</evidence>
<dbReference type="InterPro" id="IPR001647">
    <property type="entry name" value="HTH_TetR"/>
</dbReference>
<dbReference type="SUPFAM" id="SSF46689">
    <property type="entry name" value="Homeodomain-like"/>
    <property type="match status" value="1"/>
</dbReference>
<keyword evidence="7" id="KW-1185">Reference proteome</keyword>
<feature type="domain" description="HTH tetR-type" evidence="5">
    <location>
        <begin position="15"/>
        <end position="75"/>
    </location>
</feature>
<organism evidence="6 7">
    <name type="scientific">Streptomyces griseorubiginosus</name>
    <dbReference type="NCBI Taxonomy" id="67304"/>
    <lineage>
        <taxon>Bacteria</taxon>
        <taxon>Bacillati</taxon>
        <taxon>Actinomycetota</taxon>
        <taxon>Actinomycetes</taxon>
        <taxon>Kitasatosporales</taxon>
        <taxon>Streptomycetaceae</taxon>
        <taxon>Streptomyces</taxon>
    </lineage>
</organism>
<evidence type="ECO:0000256" key="1">
    <source>
        <dbReference type="ARBA" id="ARBA00023015"/>
    </source>
</evidence>
<dbReference type="GO" id="GO:0000976">
    <property type="term" value="F:transcription cis-regulatory region binding"/>
    <property type="evidence" value="ECO:0007669"/>
    <property type="project" value="TreeGrafter"/>
</dbReference>
<accession>A0A101RPN6</accession>
<dbReference type="Pfam" id="PF00440">
    <property type="entry name" value="TetR_N"/>
    <property type="match status" value="1"/>
</dbReference>
<dbReference type="InterPro" id="IPR009057">
    <property type="entry name" value="Homeodomain-like_sf"/>
</dbReference>